<feature type="transmembrane region" description="Helical" evidence="6">
    <location>
        <begin position="75"/>
        <end position="94"/>
    </location>
</feature>
<evidence type="ECO:0000259" key="7">
    <source>
        <dbReference type="Pfam" id="PF00892"/>
    </source>
</evidence>
<dbReference type="InterPro" id="IPR000620">
    <property type="entry name" value="EamA_dom"/>
</dbReference>
<feature type="transmembrane region" description="Helical" evidence="6">
    <location>
        <begin position="43"/>
        <end position="63"/>
    </location>
</feature>
<proteinExistence type="inferred from homology"/>
<feature type="transmembrane region" description="Helical" evidence="6">
    <location>
        <begin position="314"/>
        <end position="333"/>
    </location>
</feature>
<feature type="domain" description="EamA" evidence="7">
    <location>
        <begin position="17"/>
        <end position="154"/>
    </location>
</feature>
<feature type="transmembrane region" description="Helical" evidence="6">
    <location>
        <begin position="223"/>
        <end position="242"/>
    </location>
</feature>
<dbReference type="EMBL" id="JBFOLK010000014">
    <property type="protein sequence ID" value="KAL2460472.1"/>
    <property type="molecule type" value="Genomic_DNA"/>
</dbReference>
<name>A0ABD1P9A6_9LAMI</name>
<feature type="transmembrane region" description="Helical" evidence="6">
    <location>
        <begin position="192"/>
        <end position="211"/>
    </location>
</feature>
<comment type="similarity">
    <text evidence="2 6">Belongs to the drug/metabolite transporter (DMT) superfamily. Plant drug/metabolite exporter (P-DME) (TC 2.A.7.4) family.</text>
</comment>
<dbReference type="Pfam" id="PF00892">
    <property type="entry name" value="EamA"/>
    <property type="match status" value="2"/>
</dbReference>
<dbReference type="SUPFAM" id="SSF103481">
    <property type="entry name" value="Multidrug resistance efflux transporter EmrE"/>
    <property type="match status" value="2"/>
</dbReference>
<evidence type="ECO:0000256" key="1">
    <source>
        <dbReference type="ARBA" id="ARBA00004141"/>
    </source>
</evidence>
<feature type="domain" description="EamA" evidence="7">
    <location>
        <begin position="193"/>
        <end position="331"/>
    </location>
</feature>
<evidence type="ECO:0000313" key="9">
    <source>
        <dbReference type="Proteomes" id="UP001604336"/>
    </source>
</evidence>
<dbReference type="AlphaFoldDB" id="A0ABD1P9A6"/>
<evidence type="ECO:0000256" key="5">
    <source>
        <dbReference type="ARBA" id="ARBA00023136"/>
    </source>
</evidence>
<feature type="transmembrane region" description="Helical" evidence="6">
    <location>
        <begin position="100"/>
        <end position="126"/>
    </location>
</feature>
<dbReference type="InterPro" id="IPR037185">
    <property type="entry name" value="EmrE-like"/>
</dbReference>
<feature type="transmembrane region" description="Helical" evidence="6">
    <location>
        <begin position="288"/>
        <end position="308"/>
    </location>
</feature>
<keyword evidence="3 6" id="KW-0812">Transmembrane</keyword>
<comment type="caution">
    <text evidence="8">The sequence shown here is derived from an EMBL/GenBank/DDBJ whole genome shotgun (WGS) entry which is preliminary data.</text>
</comment>
<feature type="transmembrane region" description="Helical" evidence="6">
    <location>
        <begin position="12"/>
        <end position="31"/>
    </location>
</feature>
<feature type="transmembrane region" description="Helical" evidence="6">
    <location>
        <begin position="262"/>
        <end position="281"/>
    </location>
</feature>
<accession>A0ABD1P9A6</accession>
<dbReference type="GO" id="GO:0016020">
    <property type="term" value="C:membrane"/>
    <property type="evidence" value="ECO:0007669"/>
    <property type="project" value="UniProtKB-SubCell"/>
</dbReference>
<feature type="transmembrane region" description="Helical" evidence="6">
    <location>
        <begin position="138"/>
        <end position="156"/>
    </location>
</feature>
<keyword evidence="9" id="KW-1185">Reference proteome</keyword>
<comment type="subcellular location">
    <subcellularLocation>
        <location evidence="1 6">Membrane</location>
        <topology evidence="1 6">Multi-pass membrane protein</topology>
    </subcellularLocation>
</comment>
<gene>
    <name evidence="8" type="ORF">Adt_43892</name>
</gene>
<keyword evidence="5 6" id="KW-0472">Membrane</keyword>
<evidence type="ECO:0000313" key="8">
    <source>
        <dbReference type="EMBL" id="KAL2460472.1"/>
    </source>
</evidence>
<evidence type="ECO:0000256" key="2">
    <source>
        <dbReference type="ARBA" id="ARBA00007635"/>
    </source>
</evidence>
<protein>
    <recommendedName>
        <fullName evidence="6">WAT1-related protein</fullName>
    </recommendedName>
</protein>
<dbReference type="PANTHER" id="PTHR31218">
    <property type="entry name" value="WAT1-RELATED PROTEIN"/>
    <property type="match status" value="1"/>
</dbReference>
<reference evidence="9" key="1">
    <citation type="submission" date="2024-07" db="EMBL/GenBank/DDBJ databases">
        <title>Two chromosome-level genome assemblies of Korean endemic species Abeliophyllum distichum and Forsythia ovata (Oleaceae).</title>
        <authorList>
            <person name="Jang H."/>
        </authorList>
    </citation>
    <scope>NUCLEOTIDE SEQUENCE [LARGE SCALE GENOMIC DNA]</scope>
</reference>
<sequence length="408" mass="44713">MRKICDTVQGLKPTIMMVAVQMALTGVNIFYKLAANDGMSLKVLVAYRFMFAALTVVPLALILERKKRPKLTWKIVFQAFFCALFGGSMAQNLYAESLALTSATFVAAMANLVPAITFVLAILFGLEKLGLNTKAGKAKVAGTLLGIGGAMLLTFYRGRDINIWSTHLDLLKNDKHQFGHVAPSHKKHINKMLGPLLALGSCLSFSLSLIVQAKMSEVYPCHYSSTALISVMGCIQAFMYALSIERDWNQWKLGWNLRLLAVAYMGIVASGLMWVCIMCCIRMRGPLFVSVFNPLMLVLVAVSGSLLLDEKLHLGSVIGAVIIVLGLYTVLWGKSKEIKRISQLMPTKSFKVADQTDNIASSESIKSISIDHCSNIMAVAPSFLPETDKQIFHDEEVDVEASVPNPSI</sequence>
<keyword evidence="4 6" id="KW-1133">Transmembrane helix</keyword>
<organism evidence="8 9">
    <name type="scientific">Abeliophyllum distichum</name>
    <dbReference type="NCBI Taxonomy" id="126358"/>
    <lineage>
        <taxon>Eukaryota</taxon>
        <taxon>Viridiplantae</taxon>
        <taxon>Streptophyta</taxon>
        <taxon>Embryophyta</taxon>
        <taxon>Tracheophyta</taxon>
        <taxon>Spermatophyta</taxon>
        <taxon>Magnoliopsida</taxon>
        <taxon>eudicotyledons</taxon>
        <taxon>Gunneridae</taxon>
        <taxon>Pentapetalae</taxon>
        <taxon>asterids</taxon>
        <taxon>lamiids</taxon>
        <taxon>Lamiales</taxon>
        <taxon>Oleaceae</taxon>
        <taxon>Forsythieae</taxon>
        <taxon>Abeliophyllum</taxon>
    </lineage>
</organism>
<evidence type="ECO:0000256" key="4">
    <source>
        <dbReference type="ARBA" id="ARBA00022989"/>
    </source>
</evidence>
<evidence type="ECO:0000256" key="6">
    <source>
        <dbReference type="RuleBase" id="RU363077"/>
    </source>
</evidence>
<dbReference type="Proteomes" id="UP001604336">
    <property type="component" value="Unassembled WGS sequence"/>
</dbReference>
<dbReference type="InterPro" id="IPR030184">
    <property type="entry name" value="WAT1-related"/>
</dbReference>
<evidence type="ECO:0000256" key="3">
    <source>
        <dbReference type="ARBA" id="ARBA00022692"/>
    </source>
</evidence>